<keyword evidence="5" id="KW-1185">Reference proteome</keyword>
<dbReference type="SMART" id="SM00052">
    <property type="entry name" value="EAL"/>
    <property type="match status" value="1"/>
</dbReference>
<reference evidence="5" key="1">
    <citation type="submission" date="2016-02" db="EMBL/GenBank/DDBJ databases">
        <authorList>
            <person name="Schultz-Johansen M."/>
            <person name="Glaring M.A."/>
            <person name="Bech P.K."/>
            <person name="Stougaard P."/>
        </authorList>
    </citation>
    <scope>NUCLEOTIDE SEQUENCE [LARGE SCALE GENOMIC DNA]</scope>
    <source>
        <strain evidence="5">S66</strain>
    </source>
</reference>
<gene>
    <name evidence="4" type="ORF">AX660_20055</name>
</gene>
<dbReference type="InterPro" id="IPR035919">
    <property type="entry name" value="EAL_sf"/>
</dbReference>
<dbReference type="SMART" id="SM00267">
    <property type="entry name" value="GGDEF"/>
    <property type="match status" value="1"/>
</dbReference>
<dbReference type="InterPro" id="IPR000014">
    <property type="entry name" value="PAS"/>
</dbReference>
<feature type="domain" description="EAL" evidence="2">
    <location>
        <begin position="322"/>
        <end position="576"/>
    </location>
</feature>
<dbReference type="InterPro" id="IPR052155">
    <property type="entry name" value="Biofilm_reg_signaling"/>
</dbReference>
<dbReference type="InterPro" id="IPR043128">
    <property type="entry name" value="Rev_trsase/Diguanyl_cyclase"/>
</dbReference>
<dbReference type="InterPro" id="IPR013656">
    <property type="entry name" value="PAS_4"/>
</dbReference>
<name>A0A148KND2_9ALTE</name>
<dbReference type="CDD" id="cd01949">
    <property type="entry name" value="GGDEF"/>
    <property type="match status" value="1"/>
</dbReference>
<dbReference type="RefSeq" id="WP_068379424.1">
    <property type="nucleotide sequence ID" value="NZ_LSNE01000009.1"/>
</dbReference>
<evidence type="ECO:0000313" key="4">
    <source>
        <dbReference type="EMBL" id="KXI27824.1"/>
    </source>
</evidence>
<dbReference type="InterPro" id="IPR000160">
    <property type="entry name" value="GGDEF_dom"/>
</dbReference>
<dbReference type="InterPro" id="IPR029787">
    <property type="entry name" value="Nucleotide_cyclase"/>
</dbReference>
<dbReference type="PANTHER" id="PTHR44757:SF2">
    <property type="entry name" value="BIOFILM ARCHITECTURE MAINTENANCE PROTEIN MBAA"/>
    <property type="match status" value="1"/>
</dbReference>
<organism evidence="4 5">
    <name type="scientific">Paraglaciecola hydrolytica</name>
    <dbReference type="NCBI Taxonomy" id="1799789"/>
    <lineage>
        <taxon>Bacteria</taxon>
        <taxon>Pseudomonadati</taxon>
        <taxon>Pseudomonadota</taxon>
        <taxon>Gammaproteobacteria</taxon>
        <taxon>Alteromonadales</taxon>
        <taxon>Alteromonadaceae</taxon>
        <taxon>Paraglaciecola</taxon>
    </lineage>
</organism>
<dbReference type="CDD" id="cd01948">
    <property type="entry name" value="EAL"/>
    <property type="match status" value="1"/>
</dbReference>
<dbReference type="CDD" id="cd00130">
    <property type="entry name" value="PAS"/>
    <property type="match status" value="1"/>
</dbReference>
<dbReference type="PANTHER" id="PTHR44757">
    <property type="entry name" value="DIGUANYLATE CYCLASE DGCP"/>
    <property type="match status" value="1"/>
</dbReference>
<dbReference type="Proteomes" id="UP000070299">
    <property type="component" value="Unassembled WGS sequence"/>
</dbReference>
<accession>A0A148KND2</accession>
<dbReference type="PROSITE" id="PS50112">
    <property type="entry name" value="PAS"/>
    <property type="match status" value="1"/>
</dbReference>
<dbReference type="AlphaFoldDB" id="A0A148KND2"/>
<evidence type="ECO:0000259" key="2">
    <source>
        <dbReference type="PROSITE" id="PS50883"/>
    </source>
</evidence>
<dbReference type="EMBL" id="LSNE01000009">
    <property type="protein sequence ID" value="KXI27824.1"/>
    <property type="molecule type" value="Genomic_DNA"/>
</dbReference>
<dbReference type="Pfam" id="PF00990">
    <property type="entry name" value="GGDEF"/>
    <property type="match status" value="1"/>
</dbReference>
<protein>
    <recommendedName>
        <fullName evidence="6">Diguanylate cyclase</fullName>
    </recommendedName>
</protein>
<dbReference type="Gene3D" id="3.30.450.20">
    <property type="entry name" value="PAS domain"/>
    <property type="match status" value="1"/>
</dbReference>
<dbReference type="Pfam" id="PF08448">
    <property type="entry name" value="PAS_4"/>
    <property type="match status" value="1"/>
</dbReference>
<feature type="domain" description="GGDEF" evidence="3">
    <location>
        <begin position="179"/>
        <end position="312"/>
    </location>
</feature>
<dbReference type="OrthoDB" id="9814202at2"/>
<dbReference type="SMART" id="SM00091">
    <property type="entry name" value="PAS"/>
    <property type="match status" value="1"/>
</dbReference>
<dbReference type="PROSITE" id="PS50887">
    <property type="entry name" value="GGDEF"/>
    <property type="match status" value="1"/>
</dbReference>
<dbReference type="InterPro" id="IPR001633">
    <property type="entry name" value="EAL_dom"/>
</dbReference>
<comment type="caution">
    <text evidence="4">The sequence shown here is derived from an EMBL/GenBank/DDBJ whole genome shotgun (WGS) entry which is preliminary data.</text>
</comment>
<dbReference type="NCBIfam" id="TIGR00254">
    <property type="entry name" value="GGDEF"/>
    <property type="match status" value="1"/>
</dbReference>
<dbReference type="STRING" id="1799789.AX660_20055"/>
<dbReference type="PROSITE" id="PS50883">
    <property type="entry name" value="EAL"/>
    <property type="match status" value="1"/>
</dbReference>
<dbReference type="SUPFAM" id="SSF141868">
    <property type="entry name" value="EAL domain-like"/>
    <property type="match status" value="1"/>
</dbReference>
<dbReference type="SUPFAM" id="SSF55073">
    <property type="entry name" value="Nucleotide cyclase"/>
    <property type="match status" value="1"/>
</dbReference>
<dbReference type="InterPro" id="IPR035965">
    <property type="entry name" value="PAS-like_dom_sf"/>
</dbReference>
<evidence type="ECO:0000313" key="5">
    <source>
        <dbReference type="Proteomes" id="UP000070299"/>
    </source>
</evidence>
<dbReference type="SUPFAM" id="SSF55785">
    <property type="entry name" value="PYP-like sensor domain (PAS domain)"/>
    <property type="match status" value="1"/>
</dbReference>
<evidence type="ECO:0000259" key="3">
    <source>
        <dbReference type="PROSITE" id="PS50887"/>
    </source>
</evidence>
<evidence type="ECO:0000259" key="1">
    <source>
        <dbReference type="PROSITE" id="PS50112"/>
    </source>
</evidence>
<feature type="domain" description="PAS" evidence="1">
    <location>
        <begin position="4"/>
        <end position="77"/>
    </location>
</feature>
<sequence length="586" mass="65809">MLLKGELLLEIIEQLPIAVFAKDPNDNYKFVIWNKKMAALFAIPPEKVIGTTDFDFFDDVEEAKSFRKIDEDVMAQGKVIDVVEVVTASKGLITCHTLKLPLKLADGRQLLVGMLDDISEETANKKQLHEYSHKLESLVEQRTLQLQNLANRDSLTGLGNRNFLLNELKTLIKTRADAKKFAVIFIDLNGFKLINDSYGHRLGDELLCLVGQRLKTFRKQAPIITRLGGDEFVLIIKTGDAHKLASFAESINDAISLPFILGSHSFEISCAIGISIWPDHGSEATFLLQAADMAMYTVKHLKSKNTHYQFYDEKMLGLSQRKIELQQGLRKAIAHDEMYLVVQPKFLLSQPYFLCGAEVLLRWKSEKFGLVSPAEFIPIAEKSGVMLTISTWVLQQSCLLINQLHEKFNNMPRLSVNLSGNEIRLGLAERINKQLEQYELSAQTLTLEITEAQLVNFNQDVIAELEQLRKQGIRISLDDFGTGYSAMSYLSSLSFDEIKIDRSFITKIINDRKTLLLARAMVSMAHALESKVVAEGVETSEQLAIVKAIGVDIVQGYLLGKPMSYEEFTANISTGKFRLADTAPEV</sequence>
<dbReference type="Gene3D" id="3.30.70.270">
    <property type="match status" value="1"/>
</dbReference>
<evidence type="ECO:0008006" key="6">
    <source>
        <dbReference type="Google" id="ProtNLM"/>
    </source>
</evidence>
<dbReference type="Gene3D" id="3.20.20.450">
    <property type="entry name" value="EAL domain"/>
    <property type="match status" value="1"/>
</dbReference>
<proteinExistence type="predicted"/>
<dbReference type="Pfam" id="PF00563">
    <property type="entry name" value="EAL"/>
    <property type="match status" value="1"/>
</dbReference>